<dbReference type="AlphaFoldDB" id="A0A2P7EC82"/>
<comment type="caution">
    <text evidence="1">The sequence shown here is derived from an EMBL/GenBank/DDBJ whole genome shotgun (WGS) entry which is preliminary data.</text>
</comment>
<gene>
    <name evidence="1" type="ORF">C7K08_11110</name>
</gene>
<sequence length="391" mass="45032">MPLYYGVARSDASYSDIIDTARKIIKTLEKHGFKSDWEDGDIEKCIFVHLDAYRPSTGNEDEYDDDYLNVNLYLPKNEETNEYCMNESNEDFGEPTDTYSFCQRIADGESLKDAVLKVPSEIRKYITHYQRSFNDERDSISYPVESVLEIEGEYGHSEGISLKESMEDEEDREGIFLQALDDCYLDEVLESASEYKLLIEQYIDKVALLYCEGNEMELKGYERYWLIHLFDANNVRYVEHRIKLEDLTSDILKKCMKTIEIPISAAPYVITTIKDDNIQGINFDKPFQGLSLSVQPQFKYIRLQAHLDSSQNLDYVRDFCSFVNTSPYILKSSYSVGTGDHSSYKIAFIYDLLCLDHGGVGIHTLAKAVKEFVFSIVAAEEEHPHISLDLK</sequence>
<dbReference type="Proteomes" id="UP000240206">
    <property type="component" value="Unassembled WGS sequence"/>
</dbReference>
<accession>A0A2P7EC82</accession>
<keyword evidence="2" id="KW-1185">Reference proteome</keyword>
<evidence type="ECO:0000313" key="2">
    <source>
        <dbReference type="Proteomes" id="UP000240206"/>
    </source>
</evidence>
<organism evidence="1 2">
    <name type="scientific">Synechococcus lacustris str. Tous</name>
    <dbReference type="NCBI Taxonomy" id="1910958"/>
    <lineage>
        <taxon>Bacteria</taxon>
        <taxon>Bacillati</taxon>
        <taxon>Cyanobacteriota</taxon>
        <taxon>Cyanophyceae</taxon>
        <taxon>Synechococcales</taxon>
        <taxon>Synechococcaceae</taxon>
        <taxon>Synechococcus</taxon>
    </lineage>
</organism>
<reference evidence="2" key="1">
    <citation type="submission" date="2018-03" db="EMBL/GenBank/DDBJ databases">
        <title>Ecological and genomic features of two cosmopolitan and abundant freshwater picocyanobacteria.</title>
        <authorList>
            <person name="Cabello-Yeves P.J."/>
            <person name="Picazo A."/>
            <person name="Camacho A."/>
            <person name="Callieri C."/>
            <person name="Rosselli R."/>
            <person name="Roda-Garcia J."/>
            <person name="Coutinho F.H."/>
            <person name="Rodriguez-Valera F."/>
        </authorList>
    </citation>
    <scope>NUCLEOTIDE SEQUENCE [LARGE SCALE GENOMIC DNA]</scope>
    <source>
        <strain evidence="2">Tous</strain>
    </source>
</reference>
<dbReference type="EMBL" id="PXVC01000071">
    <property type="protein sequence ID" value="PSI00825.1"/>
    <property type="molecule type" value="Genomic_DNA"/>
</dbReference>
<proteinExistence type="predicted"/>
<evidence type="ECO:0000313" key="1">
    <source>
        <dbReference type="EMBL" id="PSI00825.1"/>
    </source>
</evidence>
<protein>
    <submittedName>
        <fullName evidence="1">Uncharacterized protein</fullName>
    </submittedName>
</protein>
<name>A0A2P7EC82_9SYNE</name>